<feature type="compositionally biased region" description="Low complexity" evidence="1">
    <location>
        <begin position="1"/>
        <end position="28"/>
    </location>
</feature>
<feature type="compositionally biased region" description="Basic and acidic residues" evidence="1">
    <location>
        <begin position="115"/>
        <end position="142"/>
    </location>
</feature>
<dbReference type="Proteomes" id="UP001212997">
    <property type="component" value="Unassembled WGS sequence"/>
</dbReference>
<protein>
    <submittedName>
        <fullName evidence="2">Uncharacterized protein</fullName>
    </submittedName>
</protein>
<accession>A0AAD5YEB4</accession>
<feature type="region of interest" description="Disordered" evidence="1">
    <location>
        <begin position="1"/>
        <end position="93"/>
    </location>
</feature>
<evidence type="ECO:0000313" key="3">
    <source>
        <dbReference type="Proteomes" id="UP001212997"/>
    </source>
</evidence>
<reference evidence="2" key="1">
    <citation type="submission" date="2022-07" db="EMBL/GenBank/DDBJ databases">
        <title>Genome Sequence of Physisporinus lineatus.</title>
        <authorList>
            <person name="Buettner E."/>
        </authorList>
    </citation>
    <scope>NUCLEOTIDE SEQUENCE</scope>
    <source>
        <strain evidence="2">VT162</strain>
    </source>
</reference>
<dbReference type="EMBL" id="JANAWD010000579">
    <property type="protein sequence ID" value="KAJ3477608.1"/>
    <property type="molecule type" value="Genomic_DNA"/>
</dbReference>
<organism evidence="2 3">
    <name type="scientific">Meripilus lineatus</name>
    <dbReference type="NCBI Taxonomy" id="2056292"/>
    <lineage>
        <taxon>Eukaryota</taxon>
        <taxon>Fungi</taxon>
        <taxon>Dikarya</taxon>
        <taxon>Basidiomycota</taxon>
        <taxon>Agaricomycotina</taxon>
        <taxon>Agaricomycetes</taxon>
        <taxon>Polyporales</taxon>
        <taxon>Meripilaceae</taxon>
        <taxon>Meripilus</taxon>
    </lineage>
</organism>
<name>A0AAD5YEB4_9APHY</name>
<evidence type="ECO:0000313" key="2">
    <source>
        <dbReference type="EMBL" id="KAJ3477608.1"/>
    </source>
</evidence>
<evidence type="ECO:0000256" key="1">
    <source>
        <dbReference type="SAM" id="MobiDB-lite"/>
    </source>
</evidence>
<comment type="caution">
    <text evidence="2">The sequence shown here is derived from an EMBL/GenBank/DDBJ whole genome shotgun (WGS) entry which is preliminary data.</text>
</comment>
<proteinExistence type="predicted"/>
<dbReference type="AlphaFoldDB" id="A0AAD5YEB4"/>
<feature type="compositionally biased region" description="Polar residues" evidence="1">
    <location>
        <begin position="163"/>
        <end position="186"/>
    </location>
</feature>
<feature type="region of interest" description="Disordered" evidence="1">
    <location>
        <begin position="114"/>
        <end position="189"/>
    </location>
</feature>
<feature type="compositionally biased region" description="Low complexity" evidence="1">
    <location>
        <begin position="38"/>
        <end position="53"/>
    </location>
</feature>
<gene>
    <name evidence="2" type="ORF">NLI96_g10343</name>
</gene>
<sequence length="258" mass="27309">MPTTSPVSPTTFLSSSSTASTVSAGLSSNIPSLIVPFPSGDSPSSNASGNSHSLGDTSSMSPLPVSVFPSPTDPIDAPSPGGPSTIGNRANNDRHSQLVRIVIEFSMLRFRRHRQGDAENPSRESSLKDINNAEKNDTKKMWDVAQPSAEGGALTPPPRSEVTAESPTSDLSNHNSQRQTAPTPSCCTDVFRDPSSGLPYLWNPNQYNVPSSTPSISSSEIPWQLSIVHHDVHGDPGPSQEGWSNSEELAPLCSPVVL</sequence>
<feature type="region of interest" description="Disordered" evidence="1">
    <location>
        <begin position="230"/>
        <end position="258"/>
    </location>
</feature>
<keyword evidence="3" id="KW-1185">Reference proteome</keyword>